<evidence type="ECO:0000313" key="1">
    <source>
        <dbReference type="EMBL" id="MQL53398.1"/>
    </source>
</evidence>
<sequence length="378" mass="41230">MPGPEGGGLVNWQCWTFRFLDTCFFRDGLPYHAGEGGYTMVRTIFPPFITTLQGAIRTCLAEERGWRPGQKNGWPAELGGPDDPGDLQFRGPYLWTAEGPLFPMPLHLLVKKMQDVSYAFTRLIPGDPVKCDLGEVRLTVPDPPLAGAGLPENLFLLPSGLQTVLQGGLPETSEVQDSAKLWATEYRTGLERDDNTRTAWKGMLYNCAHVRPDRGLGLVVLVCGIPKEWPVAPRRVLNLGGEGRMAEVKVDLLAAEQALLPPPGIPAPHTDGRLYFTATLITPGWYEDLERVIREGPPGIPGKCVSACLGKVVQVGGWDLANQEPRPLVQLLPAGSTWFFAADVAEVDDLANLHGQCIGAGTAYGFGQILIGKWREEI</sequence>
<comment type="caution">
    <text evidence="1">The sequence shown here is derived from an EMBL/GenBank/DDBJ whole genome shotgun (WGS) entry which is preliminary data.</text>
</comment>
<reference evidence="1 2" key="1">
    <citation type="submission" date="2019-10" db="EMBL/GenBank/DDBJ databases">
        <title>Comparative genomics of sulfur disproportionating microorganisms.</title>
        <authorList>
            <person name="Ward L.M."/>
            <person name="Bertran E."/>
            <person name="Johnston D."/>
        </authorList>
    </citation>
    <scope>NUCLEOTIDE SEQUENCE [LARGE SCALE GENOMIC DNA]</scope>
    <source>
        <strain evidence="1 2">DSM 14055</strain>
    </source>
</reference>
<dbReference type="EMBL" id="WHYR01000048">
    <property type="protein sequence ID" value="MQL53398.1"/>
    <property type="molecule type" value="Genomic_DNA"/>
</dbReference>
<keyword evidence="2" id="KW-1185">Reference proteome</keyword>
<gene>
    <name evidence="1" type="ORF">GFC01_14255</name>
</gene>
<dbReference type="Gene3D" id="2.60.40.4350">
    <property type="match status" value="1"/>
</dbReference>
<dbReference type="AlphaFoldDB" id="A0A6N7IW75"/>
<evidence type="ECO:0000313" key="2">
    <source>
        <dbReference type="Proteomes" id="UP000441717"/>
    </source>
</evidence>
<accession>A0A6N7IW75</accession>
<name>A0A6N7IW75_9FIRM</name>
<dbReference type="Pfam" id="PF09700">
    <property type="entry name" value="Cas_Cmr3"/>
    <property type="match status" value="1"/>
</dbReference>
<dbReference type="Proteomes" id="UP000441717">
    <property type="component" value="Unassembled WGS sequence"/>
</dbReference>
<proteinExistence type="predicted"/>
<dbReference type="Gene3D" id="3.30.70.2940">
    <property type="match status" value="1"/>
</dbReference>
<organism evidence="1 2">
    <name type="scientific">Desulfofundulus thermobenzoicus</name>
    <dbReference type="NCBI Taxonomy" id="29376"/>
    <lineage>
        <taxon>Bacteria</taxon>
        <taxon>Bacillati</taxon>
        <taxon>Bacillota</taxon>
        <taxon>Clostridia</taxon>
        <taxon>Eubacteriales</taxon>
        <taxon>Peptococcaceae</taxon>
        <taxon>Desulfofundulus</taxon>
    </lineage>
</organism>
<dbReference type="InterPro" id="IPR019117">
    <property type="entry name" value="CRISPR-assoc_protein_Cmr3"/>
</dbReference>
<protein>
    <submittedName>
        <fullName evidence="1">Type III-B CRISPR module-associated protein Cmr3</fullName>
    </submittedName>
</protein>